<accession>A0ABS3FNX9</accession>
<dbReference type="EMBL" id="JAFLQW010000104">
    <property type="protein sequence ID" value="MBO0348311.1"/>
    <property type="molecule type" value="Genomic_DNA"/>
</dbReference>
<keyword evidence="4" id="KW-1185">Reference proteome</keyword>
<evidence type="ECO:0000313" key="3">
    <source>
        <dbReference type="EMBL" id="MBO0348311.1"/>
    </source>
</evidence>
<sequence>MKSKFTLKATAQISLGTLGAIAMTALMLPESAAAEETNRASDLLEPQIQLQKNPFESTSGDGQQMNVLDLIHRAQFGTTRSMQEFNLQQQQSINDAAADFRSRQLEMLHNSEPGISEQETLPADGLTPGSTR</sequence>
<evidence type="ECO:0000256" key="1">
    <source>
        <dbReference type="SAM" id="MobiDB-lite"/>
    </source>
</evidence>
<reference evidence="3 4" key="1">
    <citation type="submission" date="2021-03" db="EMBL/GenBank/DDBJ databases">
        <title>Metabolic Capacity of the Antarctic Cyanobacterium Phormidium pseudopriestleyi that Sustains Oxygenic Photosynthesis in the Presence of Hydrogen Sulfide.</title>
        <authorList>
            <person name="Lumian J.E."/>
            <person name="Jungblut A.D."/>
            <person name="Dillon M.L."/>
            <person name="Hawes I."/>
            <person name="Doran P.T."/>
            <person name="Mackey T.J."/>
            <person name="Dick G.J."/>
            <person name="Grettenberger C.L."/>
            <person name="Sumner D.Y."/>
        </authorList>
    </citation>
    <scope>NUCLEOTIDE SEQUENCE [LARGE SCALE GENOMIC DNA]</scope>
    <source>
        <strain evidence="3 4">FRX01</strain>
    </source>
</reference>
<dbReference type="RefSeq" id="WP_207086863.1">
    <property type="nucleotide sequence ID" value="NZ_JAFLQW010000104.1"/>
</dbReference>
<feature type="region of interest" description="Disordered" evidence="1">
    <location>
        <begin position="103"/>
        <end position="132"/>
    </location>
</feature>
<name>A0ABS3FNX9_9CYAN</name>
<evidence type="ECO:0000256" key="2">
    <source>
        <dbReference type="SAM" id="SignalP"/>
    </source>
</evidence>
<feature type="signal peptide" evidence="2">
    <location>
        <begin position="1"/>
        <end position="34"/>
    </location>
</feature>
<evidence type="ECO:0000313" key="4">
    <source>
        <dbReference type="Proteomes" id="UP000664844"/>
    </source>
</evidence>
<organism evidence="3 4">
    <name type="scientific">Phormidium pseudopriestleyi FRX01</name>
    <dbReference type="NCBI Taxonomy" id="1759528"/>
    <lineage>
        <taxon>Bacteria</taxon>
        <taxon>Bacillati</taxon>
        <taxon>Cyanobacteriota</taxon>
        <taxon>Cyanophyceae</taxon>
        <taxon>Oscillatoriophycideae</taxon>
        <taxon>Oscillatoriales</taxon>
        <taxon>Oscillatoriaceae</taxon>
        <taxon>Phormidium</taxon>
    </lineage>
</organism>
<feature type="chain" id="PRO_5046464109" evidence="2">
    <location>
        <begin position="35"/>
        <end position="132"/>
    </location>
</feature>
<proteinExistence type="predicted"/>
<keyword evidence="2" id="KW-0732">Signal</keyword>
<gene>
    <name evidence="3" type="ORF">J0895_04165</name>
</gene>
<protein>
    <submittedName>
        <fullName evidence="3">Uncharacterized protein</fullName>
    </submittedName>
</protein>
<dbReference type="Proteomes" id="UP000664844">
    <property type="component" value="Unassembled WGS sequence"/>
</dbReference>
<comment type="caution">
    <text evidence="3">The sequence shown here is derived from an EMBL/GenBank/DDBJ whole genome shotgun (WGS) entry which is preliminary data.</text>
</comment>